<comment type="caution">
    <text evidence="1">The sequence shown here is derived from an EMBL/GenBank/DDBJ whole genome shotgun (WGS) entry which is preliminary data.</text>
</comment>
<keyword evidence="2" id="KW-1185">Reference proteome</keyword>
<keyword evidence="1" id="KW-0548">Nucleotidyltransferase</keyword>
<reference evidence="1 2" key="1">
    <citation type="journal article" date="2018" name="Mol. Plant">
        <title>The genome of Artemisia annua provides insight into the evolution of Asteraceae family and artemisinin biosynthesis.</title>
        <authorList>
            <person name="Shen Q."/>
            <person name="Zhang L."/>
            <person name="Liao Z."/>
            <person name="Wang S."/>
            <person name="Yan T."/>
            <person name="Shi P."/>
            <person name="Liu M."/>
            <person name="Fu X."/>
            <person name="Pan Q."/>
            <person name="Wang Y."/>
            <person name="Lv Z."/>
            <person name="Lu X."/>
            <person name="Zhang F."/>
            <person name="Jiang W."/>
            <person name="Ma Y."/>
            <person name="Chen M."/>
            <person name="Hao X."/>
            <person name="Li L."/>
            <person name="Tang Y."/>
            <person name="Lv G."/>
            <person name="Zhou Y."/>
            <person name="Sun X."/>
            <person name="Brodelius P.E."/>
            <person name="Rose J.K.C."/>
            <person name="Tang K."/>
        </authorList>
    </citation>
    <scope>NUCLEOTIDE SEQUENCE [LARGE SCALE GENOMIC DNA]</scope>
    <source>
        <strain evidence="2">cv. Huhao1</strain>
        <tissue evidence="1">Leaf</tissue>
    </source>
</reference>
<keyword evidence="1" id="KW-0695">RNA-directed DNA polymerase</keyword>
<dbReference type="PANTHER" id="PTHR33116:SF78">
    <property type="entry name" value="OS12G0587133 PROTEIN"/>
    <property type="match status" value="1"/>
</dbReference>
<proteinExistence type="predicted"/>
<name>A0A2U1P1S4_ARTAN</name>
<protein>
    <submittedName>
        <fullName evidence="1">Reverse transcriptase domain, Zinc finger, CCHC-type</fullName>
    </submittedName>
</protein>
<evidence type="ECO:0000313" key="2">
    <source>
        <dbReference type="Proteomes" id="UP000245207"/>
    </source>
</evidence>
<evidence type="ECO:0000313" key="1">
    <source>
        <dbReference type="EMBL" id="PWA79698.1"/>
    </source>
</evidence>
<dbReference type="GO" id="GO:0003964">
    <property type="term" value="F:RNA-directed DNA polymerase activity"/>
    <property type="evidence" value="ECO:0007669"/>
    <property type="project" value="UniProtKB-KW"/>
</dbReference>
<accession>A0A2U1P1S4</accession>
<keyword evidence="1" id="KW-0808">Transferase</keyword>
<dbReference type="OrthoDB" id="1938625at2759"/>
<dbReference type="PANTHER" id="PTHR33116">
    <property type="entry name" value="REVERSE TRANSCRIPTASE ZINC-BINDING DOMAIN-CONTAINING PROTEIN-RELATED-RELATED"/>
    <property type="match status" value="1"/>
</dbReference>
<dbReference type="Proteomes" id="UP000245207">
    <property type="component" value="Unassembled WGS sequence"/>
</dbReference>
<dbReference type="EMBL" id="PKPP01001820">
    <property type="protein sequence ID" value="PWA79698.1"/>
    <property type="molecule type" value="Genomic_DNA"/>
</dbReference>
<sequence>MASPMKYLGVPIGCNMARCSNWSAITQKFSCKLTLWRAPLLSAGDRMSLIKSLDLNKKCPVKNRLPLHVSSPSFRRQPCGGAEMTQLLDLQSKIGEVVLSDQGDAW</sequence>
<organism evidence="1 2">
    <name type="scientific">Artemisia annua</name>
    <name type="common">Sweet wormwood</name>
    <dbReference type="NCBI Taxonomy" id="35608"/>
    <lineage>
        <taxon>Eukaryota</taxon>
        <taxon>Viridiplantae</taxon>
        <taxon>Streptophyta</taxon>
        <taxon>Embryophyta</taxon>
        <taxon>Tracheophyta</taxon>
        <taxon>Spermatophyta</taxon>
        <taxon>Magnoliopsida</taxon>
        <taxon>eudicotyledons</taxon>
        <taxon>Gunneridae</taxon>
        <taxon>Pentapetalae</taxon>
        <taxon>asterids</taxon>
        <taxon>campanulids</taxon>
        <taxon>Asterales</taxon>
        <taxon>Asteraceae</taxon>
        <taxon>Asteroideae</taxon>
        <taxon>Anthemideae</taxon>
        <taxon>Artemisiinae</taxon>
        <taxon>Artemisia</taxon>
    </lineage>
</organism>
<dbReference type="AlphaFoldDB" id="A0A2U1P1S4"/>
<gene>
    <name evidence="1" type="ORF">CTI12_AA203140</name>
</gene>